<dbReference type="GO" id="GO:0004519">
    <property type="term" value="F:endonuclease activity"/>
    <property type="evidence" value="ECO:0007669"/>
    <property type="project" value="UniProtKB-KW"/>
</dbReference>
<dbReference type="InterPro" id="IPR006600">
    <property type="entry name" value="HTH_CenpB_DNA-bd_dom"/>
</dbReference>
<dbReference type="InterPro" id="IPR004875">
    <property type="entry name" value="DDE_SF_endonuclease_dom"/>
</dbReference>
<reference evidence="3" key="1">
    <citation type="submission" date="2021-09" db="EMBL/GenBank/DDBJ databases">
        <title>A high-quality genome of the endoparasitic fungus Hirsutella rhossiliensis with a comparison of Hirsutella genomes reveals transposable elements contributing to genome size variation.</title>
        <authorList>
            <person name="Lin R."/>
            <person name="Jiao Y."/>
            <person name="Sun X."/>
            <person name="Ling J."/>
            <person name="Xie B."/>
            <person name="Cheng X."/>
        </authorList>
    </citation>
    <scope>NUCLEOTIDE SEQUENCE</scope>
    <source>
        <strain evidence="3">HR02</strain>
    </source>
</reference>
<proteinExistence type="predicted"/>
<sequence length="255" mass="29328">MRGQSALTDQEQPGKLVSRDQEANLVAWNLRQESLGYAPSQSQIRACVVAVLKQQGCDSRLGRHWVEKFIQRHPELRSKVGRRQEANRFDSFTPKAVHWYFDVREKEYGWIKPENTVNVDEGGIMSGFGLDSLVVGSSDPKRKTLLKGPQSRSWTTFIEAITADGRALTPGIIFKGKDLQAQWFKDEFREFADWNYITSPNGWTDNHIAVEWLEEVYLPQTRPDDDSEARLIIWMDMGVIQRFVLCFYGDEALLI</sequence>
<dbReference type="PROSITE" id="PS51253">
    <property type="entry name" value="HTH_CENPB"/>
    <property type="match status" value="1"/>
</dbReference>
<evidence type="ECO:0000259" key="2">
    <source>
        <dbReference type="PROSITE" id="PS51253"/>
    </source>
</evidence>
<evidence type="ECO:0000313" key="3">
    <source>
        <dbReference type="EMBL" id="KAH0957139.1"/>
    </source>
</evidence>
<dbReference type="RefSeq" id="XP_044714653.1">
    <property type="nucleotide sequence ID" value="XM_044870158.1"/>
</dbReference>
<evidence type="ECO:0000256" key="1">
    <source>
        <dbReference type="ARBA" id="ARBA00023125"/>
    </source>
</evidence>
<comment type="caution">
    <text evidence="3">The sequence shown here is derived from an EMBL/GenBank/DDBJ whole genome shotgun (WGS) entry which is preliminary data.</text>
</comment>
<dbReference type="EMBL" id="JAIZPD010000022">
    <property type="protein sequence ID" value="KAH0957139.1"/>
    <property type="molecule type" value="Genomic_DNA"/>
</dbReference>
<name>A0A9P8SCQ8_9HYPO</name>
<evidence type="ECO:0000313" key="4">
    <source>
        <dbReference type="Proteomes" id="UP000824596"/>
    </source>
</evidence>
<dbReference type="Pfam" id="PF03221">
    <property type="entry name" value="HTH_Tnp_Tc5"/>
    <property type="match status" value="1"/>
</dbReference>
<dbReference type="GeneID" id="68360816"/>
<keyword evidence="3" id="KW-0540">Nuclease</keyword>
<protein>
    <submittedName>
        <fullName evidence="3">DDE superfamily endonuclease domain-containing protein</fullName>
    </submittedName>
</protein>
<dbReference type="Proteomes" id="UP000824596">
    <property type="component" value="Unassembled WGS sequence"/>
</dbReference>
<dbReference type="GO" id="GO:0003677">
    <property type="term" value="F:DNA binding"/>
    <property type="evidence" value="ECO:0007669"/>
    <property type="project" value="UniProtKB-KW"/>
</dbReference>
<dbReference type="AlphaFoldDB" id="A0A9P8SCQ8"/>
<gene>
    <name evidence="3" type="ORF">HRG_11688</name>
</gene>
<keyword evidence="1" id="KW-0238">DNA-binding</keyword>
<keyword evidence="3" id="KW-0378">Hydrolase</keyword>
<feature type="domain" description="HTH CENPB-type" evidence="2">
    <location>
        <begin position="9"/>
        <end position="79"/>
    </location>
</feature>
<keyword evidence="4" id="KW-1185">Reference proteome</keyword>
<dbReference type="Pfam" id="PF03184">
    <property type="entry name" value="DDE_1"/>
    <property type="match status" value="1"/>
</dbReference>
<organism evidence="3 4">
    <name type="scientific">Hirsutella rhossiliensis</name>
    <dbReference type="NCBI Taxonomy" id="111463"/>
    <lineage>
        <taxon>Eukaryota</taxon>
        <taxon>Fungi</taxon>
        <taxon>Dikarya</taxon>
        <taxon>Ascomycota</taxon>
        <taxon>Pezizomycotina</taxon>
        <taxon>Sordariomycetes</taxon>
        <taxon>Hypocreomycetidae</taxon>
        <taxon>Hypocreales</taxon>
        <taxon>Ophiocordycipitaceae</taxon>
        <taxon>Hirsutella</taxon>
    </lineage>
</organism>
<dbReference type="SMART" id="SM00674">
    <property type="entry name" value="CENPB"/>
    <property type="match status" value="1"/>
</dbReference>
<accession>A0A9P8SCQ8</accession>
<keyword evidence="3" id="KW-0255">Endonuclease</keyword>
<dbReference type="OrthoDB" id="5396311at2759"/>